<organism evidence="7 8">
    <name type="scientific">Pseudofrankia inefficax (strain DSM 45817 / CECT 9037 / DDB 130130 / EuI1c)</name>
    <name type="common">Frankia inefficax</name>
    <dbReference type="NCBI Taxonomy" id="298654"/>
    <lineage>
        <taxon>Bacteria</taxon>
        <taxon>Bacillati</taxon>
        <taxon>Actinomycetota</taxon>
        <taxon>Actinomycetes</taxon>
        <taxon>Frankiales</taxon>
        <taxon>Frankiaceae</taxon>
        <taxon>Pseudofrankia</taxon>
    </lineage>
</organism>
<evidence type="ECO:0000256" key="4">
    <source>
        <dbReference type="ARBA" id="ARBA00023136"/>
    </source>
</evidence>
<dbReference type="OrthoDB" id="5147173at2"/>
<feature type="transmembrane region" description="Helical" evidence="5">
    <location>
        <begin position="38"/>
        <end position="55"/>
    </location>
</feature>
<name>E3IZF3_PSEI1</name>
<keyword evidence="2 5" id="KW-0812">Transmembrane</keyword>
<accession>E3IZF3</accession>
<keyword evidence="3 5" id="KW-1133">Transmembrane helix</keyword>
<dbReference type="AlphaFoldDB" id="E3IZF3"/>
<feature type="transmembrane region" description="Helical" evidence="5">
    <location>
        <begin position="6"/>
        <end position="31"/>
    </location>
</feature>
<proteinExistence type="predicted"/>
<dbReference type="EMBL" id="CP002299">
    <property type="protein sequence ID" value="ADP82723.1"/>
    <property type="molecule type" value="Genomic_DNA"/>
</dbReference>
<keyword evidence="8" id="KW-1185">Reference proteome</keyword>
<feature type="domain" description="DUF1232" evidence="6">
    <location>
        <begin position="42"/>
        <end position="76"/>
    </location>
</feature>
<sequence length="110" mass="11425" precursor="true">MDHSLGTVALVILIGLGLVVLAMVVSGAFVLVKYRVPLRGVVAAVGALAYLVSPVDAIPEIIFGPFGYIDDGGVLVAVAFYISKLVAARRAAVSGHPGIEASPSRRRRRG</sequence>
<comment type="subcellular location">
    <subcellularLocation>
        <location evidence="1">Endomembrane system</location>
        <topology evidence="1">Multi-pass membrane protein</topology>
    </subcellularLocation>
</comment>
<feature type="transmembrane region" description="Helical" evidence="5">
    <location>
        <begin position="61"/>
        <end position="82"/>
    </location>
</feature>
<gene>
    <name evidence="7" type="ordered locus">FraEuI1c_4732</name>
</gene>
<evidence type="ECO:0000259" key="6">
    <source>
        <dbReference type="Pfam" id="PF06803"/>
    </source>
</evidence>
<dbReference type="Proteomes" id="UP000002484">
    <property type="component" value="Chromosome"/>
</dbReference>
<evidence type="ECO:0000256" key="2">
    <source>
        <dbReference type="ARBA" id="ARBA00022692"/>
    </source>
</evidence>
<protein>
    <recommendedName>
        <fullName evidence="6">DUF1232 domain-containing protein</fullName>
    </recommendedName>
</protein>
<dbReference type="RefSeq" id="WP_013425841.1">
    <property type="nucleotide sequence ID" value="NC_014666.1"/>
</dbReference>
<dbReference type="InterPro" id="IPR010652">
    <property type="entry name" value="DUF1232"/>
</dbReference>
<evidence type="ECO:0000313" key="7">
    <source>
        <dbReference type="EMBL" id="ADP82723.1"/>
    </source>
</evidence>
<keyword evidence="4 5" id="KW-0472">Membrane</keyword>
<evidence type="ECO:0000256" key="5">
    <source>
        <dbReference type="SAM" id="Phobius"/>
    </source>
</evidence>
<dbReference type="KEGG" id="fri:FraEuI1c_4732"/>
<evidence type="ECO:0000256" key="1">
    <source>
        <dbReference type="ARBA" id="ARBA00004127"/>
    </source>
</evidence>
<dbReference type="Pfam" id="PF06803">
    <property type="entry name" value="DUF1232"/>
    <property type="match status" value="1"/>
</dbReference>
<dbReference type="eggNOG" id="COG3339">
    <property type="taxonomic scope" value="Bacteria"/>
</dbReference>
<dbReference type="GO" id="GO:0012505">
    <property type="term" value="C:endomembrane system"/>
    <property type="evidence" value="ECO:0007669"/>
    <property type="project" value="UniProtKB-SubCell"/>
</dbReference>
<reference evidence="7 8" key="1">
    <citation type="submission" date="2010-10" db="EMBL/GenBank/DDBJ databases">
        <title>Complete sequence of Frankia sp. EuI1c.</title>
        <authorList>
            <consortium name="US DOE Joint Genome Institute"/>
            <person name="Lucas S."/>
            <person name="Copeland A."/>
            <person name="Lapidus A."/>
            <person name="Cheng J.-F."/>
            <person name="Bruce D."/>
            <person name="Goodwin L."/>
            <person name="Pitluck S."/>
            <person name="Chertkov O."/>
            <person name="Detter J.C."/>
            <person name="Han C."/>
            <person name="Tapia R."/>
            <person name="Land M."/>
            <person name="Hauser L."/>
            <person name="Jeffries C."/>
            <person name="Kyrpides N."/>
            <person name="Ivanova N."/>
            <person name="Mikhailova N."/>
            <person name="Beauchemin N."/>
            <person name="Sen A."/>
            <person name="Sur S.A."/>
            <person name="Gtari M."/>
            <person name="Wall L."/>
            <person name="Tisa L."/>
            <person name="Woyke T."/>
        </authorList>
    </citation>
    <scope>NUCLEOTIDE SEQUENCE [LARGE SCALE GENOMIC DNA]</scope>
    <source>
        <strain evidence="8">DSM 45817 / CECT 9037 / EuI1c</strain>
    </source>
</reference>
<dbReference type="HOGENOM" id="CLU_162563_0_0_11"/>
<evidence type="ECO:0000256" key="3">
    <source>
        <dbReference type="ARBA" id="ARBA00022989"/>
    </source>
</evidence>
<dbReference type="InParanoid" id="E3IZF3"/>
<evidence type="ECO:0000313" key="8">
    <source>
        <dbReference type="Proteomes" id="UP000002484"/>
    </source>
</evidence>